<dbReference type="Proteomes" id="UP000038040">
    <property type="component" value="Unplaced"/>
</dbReference>
<evidence type="ECO:0000313" key="2">
    <source>
        <dbReference type="EMBL" id="VDN58076.1"/>
    </source>
</evidence>
<organism evidence="3 5">
    <name type="scientific">Dracunculus medinensis</name>
    <name type="common">Guinea worm</name>
    <dbReference type="NCBI Taxonomy" id="318479"/>
    <lineage>
        <taxon>Eukaryota</taxon>
        <taxon>Metazoa</taxon>
        <taxon>Ecdysozoa</taxon>
        <taxon>Nematoda</taxon>
        <taxon>Chromadorea</taxon>
        <taxon>Rhabditida</taxon>
        <taxon>Spirurina</taxon>
        <taxon>Dracunculoidea</taxon>
        <taxon>Dracunculidae</taxon>
        <taxon>Dracunculus</taxon>
    </lineage>
</organism>
<dbReference type="Gene3D" id="3.30.1200.10">
    <property type="entry name" value="YggU-like"/>
    <property type="match status" value="1"/>
</dbReference>
<dbReference type="Proteomes" id="UP000274756">
    <property type="component" value="Unassembled WGS sequence"/>
</dbReference>
<protein>
    <submittedName>
        <fullName evidence="5">UPF0235 protein</fullName>
    </submittedName>
</protein>
<dbReference type="STRING" id="318479.A0A0N4UAI6"/>
<dbReference type="InterPro" id="IPR003746">
    <property type="entry name" value="DUF167"/>
</dbReference>
<dbReference type="HAMAP" id="MF_00634">
    <property type="entry name" value="UPF0235"/>
    <property type="match status" value="1"/>
</dbReference>
<dbReference type="EMBL" id="UYYG01001165">
    <property type="protein sequence ID" value="VDN58076.1"/>
    <property type="molecule type" value="Genomic_DNA"/>
</dbReference>
<dbReference type="AlphaFoldDB" id="A0A0N4UAI6"/>
<evidence type="ECO:0000313" key="4">
    <source>
        <dbReference type="Proteomes" id="UP000274756"/>
    </source>
</evidence>
<dbReference type="WBParaSite" id="DME_0000416601-mRNA-1">
    <property type="protein sequence ID" value="DME_0000416601-mRNA-1"/>
    <property type="gene ID" value="DME_0000416601"/>
</dbReference>
<proteinExistence type="inferred from homology"/>
<reference evidence="5" key="1">
    <citation type="submission" date="2017-02" db="UniProtKB">
        <authorList>
            <consortium name="WormBaseParasite"/>
        </authorList>
    </citation>
    <scope>IDENTIFICATION</scope>
</reference>
<dbReference type="OrthoDB" id="244097at2759"/>
<evidence type="ECO:0000313" key="5">
    <source>
        <dbReference type="WBParaSite" id="DME_0000416601-mRNA-1"/>
    </source>
</evidence>
<dbReference type="NCBIfam" id="TIGR00251">
    <property type="entry name" value="DUF167 family protein"/>
    <property type="match status" value="1"/>
</dbReference>
<dbReference type="PANTHER" id="PTHR13420">
    <property type="entry name" value="UPF0235 PROTEIN C15ORF40"/>
    <property type="match status" value="1"/>
</dbReference>
<gene>
    <name evidence="2" type="ORF">DME_LOCUS8049</name>
</gene>
<accession>A0A0N4UAI6</accession>
<dbReference type="GO" id="GO:0005737">
    <property type="term" value="C:cytoplasm"/>
    <property type="evidence" value="ECO:0007669"/>
    <property type="project" value="TreeGrafter"/>
</dbReference>
<sequence length="115" mass="12808">MSAISIRDDGHFILRIHVKPNAKQSQVVDDARISDYQTLFLEIGEEEVSVAIAAPAIDNKANEELLRFIAKTLGIKKNAINIEAGCHSRTKTILVKSTKLTLDQLHEKLTEGRKD</sequence>
<reference evidence="2 4" key="2">
    <citation type="submission" date="2018-11" db="EMBL/GenBank/DDBJ databases">
        <authorList>
            <consortium name="Pathogen Informatics"/>
        </authorList>
    </citation>
    <scope>NUCLEOTIDE SEQUENCE [LARGE SCALE GENOMIC DNA]</scope>
</reference>
<evidence type="ECO:0000313" key="3">
    <source>
        <dbReference type="Proteomes" id="UP000038040"/>
    </source>
</evidence>
<name>A0A0N4UAI6_DRAME</name>
<comment type="similarity">
    <text evidence="1">Belongs to the UPF0235 family.</text>
</comment>
<keyword evidence="4" id="KW-1185">Reference proteome</keyword>
<dbReference type="PANTHER" id="PTHR13420:SF7">
    <property type="entry name" value="UPF0235 PROTEIN C15ORF40"/>
    <property type="match status" value="1"/>
</dbReference>
<dbReference type="SUPFAM" id="SSF69786">
    <property type="entry name" value="YggU-like"/>
    <property type="match status" value="1"/>
</dbReference>
<dbReference type="Pfam" id="PF02594">
    <property type="entry name" value="DUF167"/>
    <property type="match status" value="1"/>
</dbReference>
<dbReference type="InterPro" id="IPR036591">
    <property type="entry name" value="YggU-like_sf"/>
</dbReference>
<evidence type="ECO:0000256" key="1">
    <source>
        <dbReference type="ARBA" id="ARBA00010364"/>
    </source>
</evidence>
<dbReference type="SMART" id="SM01152">
    <property type="entry name" value="DUF167"/>
    <property type="match status" value="1"/>
</dbReference>